<dbReference type="InterPro" id="IPR056924">
    <property type="entry name" value="SH3_Tf2-1"/>
</dbReference>
<name>A0A151T4E6_CAJCA</name>
<dbReference type="AlphaFoldDB" id="A0A151T4E6"/>
<accession>A0A151T4E6</accession>
<proteinExistence type="predicted"/>
<organism evidence="2 3">
    <name type="scientific">Cajanus cajan</name>
    <name type="common">Pigeon pea</name>
    <name type="synonym">Cajanus indicus</name>
    <dbReference type="NCBI Taxonomy" id="3821"/>
    <lineage>
        <taxon>Eukaryota</taxon>
        <taxon>Viridiplantae</taxon>
        <taxon>Streptophyta</taxon>
        <taxon>Embryophyta</taxon>
        <taxon>Tracheophyta</taxon>
        <taxon>Spermatophyta</taxon>
        <taxon>Magnoliopsida</taxon>
        <taxon>eudicotyledons</taxon>
        <taxon>Gunneridae</taxon>
        <taxon>Pentapetalae</taxon>
        <taxon>rosids</taxon>
        <taxon>fabids</taxon>
        <taxon>Fabales</taxon>
        <taxon>Fabaceae</taxon>
        <taxon>Papilionoideae</taxon>
        <taxon>50 kb inversion clade</taxon>
        <taxon>NPAAA clade</taxon>
        <taxon>indigoferoid/millettioid clade</taxon>
        <taxon>Phaseoleae</taxon>
        <taxon>Cajanus</taxon>
    </lineage>
</organism>
<dbReference type="Pfam" id="PF24626">
    <property type="entry name" value="SH3_Tf2-1"/>
    <property type="match status" value="1"/>
</dbReference>
<feature type="domain" description="Tf2-1-like SH3-like" evidence="1">
    <location>
        <begin position="119"/>
        <end position="172"/>
    </location>
</feature>
<keyword evidence="3" id="KW-1185">Reference proteome</keyword>
<dbReference type="Gramene" id="C.cajan_15947.t">
    <property type="protein sequence ID" value="C.cajan_15947.t"/>
    <property type="gene ID" value="C.cajan_15947"/>
</dbReference>
<evidence type="ECO:0000259" key="1">
    <source>
        <dbReference type="Pfam" id="PF24626"/>
    </source>
</evidence>
<evidence type="ECO:0000313" key="2">
    <source>
        <dbReference type="EMBL" id="KYP61900.1"/>
    </source>
</evidence>
<gene>
    <name evidence="2" type="ORF">KK1_016413</name>
</gene>
<dbReference type="Proteomes" id="UP000075243">
    <property type="component" value="Chromosome 8"/>
</dbReference>
<reference evidence="2 3" key="1">
    <citation type="journal article" date="2012" name="Nat. Biotechnol.">
        <title>Draft genome sequence of pigeonpea (Cajanus cajan), an orphan legume crop of resource-poor farmers.</title>
        <authorList>
            <person name="Varshney R.K."/>
            <person name="Chen W."/>
            <person name="Li Y."/>
            <person name="Bharti A.K."/>
            <person name="Saxena R.K."/>
            <person name="Schlueter J.A."/>
            <person name="Donoghue M.T."/>
            <person name="Azam S."/>
            <person name="Fan G."/>
            <person name="Whaley A.M."/>
            <person name="Farmer A.D."/>
            <person name="Sheridan J."/>
            <person name="Iwata A."/>
            <person name="Tuteja R."/>
            <person name="Penmetsa R.V."/>
            <person name="Wu W."/>
            <person name="Upadhyaya H.D."/>
            <person name="Yang S.P."/>
            <person name="Shah T."/>
            <person name="Saxena K.B."/>
            <person name="Michael T."/>
            <person name="McCombie W.R."/>
            <person name="Yang B."/>
            <person name="Zhang G."/>
            <person name="Yang H."/>
            <person name="Wang J."/>
            <person name="Spillane C."/>
            <person name="Cook D.R."/>
            <person name="May G.D."/>
            <person name="Xu X."/>
            <person name="Jackson S.A."/>
        </authorList>
    </citation>
    <scope>NUCLEOTIDE SEQUENCE [LARGE SCALE GENOMIC DNA]</scope>
    <source>
        <strain evidence="3">cv. Asha</strain>
    </source>
</reference>
<protein>
    <recommendedName>
        <fullName evidence="1">Tf2-1-like SH3-like domain-containing protein</fullName>
    </recommendedName>
</protein>
<sequence>MFIHYQNQVMSFRLMNAPATFPATKGYGKLAKPLTEFTNSLGGMTVVHVEGEKKVMPYVMVAAASEATVAVALEATVASEENHEKDEAFYQLKYNLNKAQEQMKKYAHKSRKMQVFGIGEWAFLNLNQHRQQSVLRRINKKLSPKYYGPFQVLEKYRAVTCKLQLPPTSHVHSLKKQRGTTQLCEMRGSLHRTNVLTISP</sequence>
<dbReference type="EMBL" id="CM003610">
    <property type="protein sequence ID" value="KYP61900.1"/>
    <property type="molecule type" value="Genomic_DNA"/>
</dbReference>
<evidence type="ECO:0000313" key="3">
    <source>
        <dbReference type="Proteomes" id="UP000075243"/>
    </source>
</evidence>